<dbReference type="EMBL" id="BTSY01000005">
    <property type="protein sequence ID" value="GMT30518.1"/>
    <property type="molecule type" value="Genomic_DNA"/>
</dbReference>
<proteinExistence type="predicted"/>
<comment type="caution">
    <text evidence="1">The sequence shown here is derived from an EMBL/GenBank/DDBJ whole genome shotgun (WGS) entry which is preliminary data.</text>
</comment>
<keyword evidence="2" id="KW-1185">Reference proteome</keyword>
<dbReference type="InterPro" id="IPR020825">
    <property type="entry name" value="Phe-tRNA_synthase-like_B3/B4"/>
</dbReference>
<feature type="non-terminal residue" evidence="1">
    <location>
        <position position="1"/>
    </location>
</feature>
<dbReference type="Proteomes" id="UP001432322">
    <property type="component" value="Unassembled WGS sequence"/>
</dbReference>
<gene>
    <name evidence="1" type="ORF">PFISCL1PPCAC_21815</name>
</gene>
<accession>A0AAV5WIN8</accession>
<dbReference type="PANTHER" id="PTHR10947:SF3">
    <property type="entry name" value="LEUCINE-RICH REPEAT-CONTAINING PROTEIN 47"/>
    <property type="match status" value="1"/>
</dbReference>
<dbReference type="Gene3D" id="3.50.40.10">
    <property type="entry name" value="Phenylalanyl-trna Synthetase, Chain B, domain 3"/>
    <property type="match status" value="1"/>
</dbReference>
<dbReference type="InterPro" id="IPR045060">
    <property type="entry name" value="Phe-tRNA-ligase_IIc_bsu"/>
</dbReference>
<dbReference type="PANTHER" id="PTHR10947">
    <property type="entry name" value="PHENYLALANYL-TRNA SYNTHETASE BETA CHAIN AND LEUCINE-RICH REPEAT-CONTAINING PROTEIN 47"/>
    <property type="match status" value="1"/>
</dbReference>
<dbReference type="GO" id="GO:0006432">
    <property type="term" value="P:phenylalanyl-tRNA aminoacylation"/>
    <property type="evidence" value="ECO:0007669"/>
    <property type="project" value="InterPro"/>
</dbReference>
<dbReference type="GO" id="GO:0004826">
    <property type="term" value="F:phenylalanine-tRNA ligase activity"/>
    <property type="evidence" value="ECO:0007669"/>
    <property type="project" value="InterPro"/>
</dbReference>
<sequence length="240" mass="27552">DDYRNFDDIMMYVPGPMRSEMEEWIEDEQFDPGYEMTVCVDGELREVRPYYVSCVMRKVDLTGDKCRKFINLQTKLHSKECKDRLLAAVATHDLEKITLPVRYCSRSTKDYEMTVLKEKSPVNLHSLLVEEDPAEKKRMAVDRYRHHISGLSSVPVTEAADGTIITLHPVTNCEQTRISSSTSNVLVEVTSSVSVDACQRVIDCLIERTFLISPEMQVEQMRIIDNDGNPVNEFTYDLLT</sequence>
<reference evidence="1" key="1">
    <citation type="submission" date="2023-10" db="EMBL/GenBank/DDBJ databases">
        <title>Genome assembly of Pristionchus species.</title>
        <authorList>
            <person name="Yoshida K."/>
            <person name="Sommer R.J."/>
        </authorList>
    </citation>
    <scope>NUCLEOTIDE SEQUENCE</scope>
    <source>
        <strain evidence="1">RS5133</strain>
    </source>
</reference>
<organism evidence="1 2">
    <name type="scientific">Pristionchus fissidentatus</name>
    <dbReference type="NCBI Taxonomy" id="1538716"/>
    <lineage>
        <taxon>Eukaryota</taxon>
        <taxon>Metazoa</taxon>
        <taxon>Ecdysozoa</taxon>
        <taxon>Nematoda</taxon>
        <taxon>Chromadorea</taxon>
        <taxon>Rhabditida</taxon>
        <taxon>Rhabditina</taxon>
        <taxon>Diplogasteromorpha</taxon>
        <taxon>Diplogasteroidea</taxon>
        <taxon>Neodiplogasteridae</taxon>
        <taxon>Pristionchus</taxon>
    </lineage>
</organism>
<evidence type="ECO:0000313" key="1">
    <source>
        <dbReference type="EMBL" id="GMT30518.1"/>
    </source>
</evidence>
<name>A0AAV5WIN8_9BILA</name>
<dbReference type="AlphaFoldDB" id="A0AAV5WIN8"/>
<protein>
    <submittedName>
        <fullName evidence="1">Uncharacterized protein</fullName>
    </submittedName>
</protein>
<evidence type="ECO:0000313" key="2">
    <source>
        <dbReference type="Proteomes" id="UP001432322"/>
    </source>
</evidence>